<evidence type="ECO:0000313" key="4">
    <source>
        <dbReference type="Proteomes" id="UP000076959"/>
    </source>
</evidence>
<evidence type="ECO:0000259" key="2">
    <source>
        <dbReference type="Pfam" id="PF01464"/>
    </source>
</evidence>
<dbReference type="Pfam" id="PF01464">
    <property type="entry name" value="SLT"/>
    <property type="match status" value="1"/>
</dbReference>
<dbReference type="AlphaFoldDB" id="A0A176YI88"/>
<feature type="domain" description="Transglycosylase SLT" evidence="2">
    <location>
        <begin position="89"/>
        <end position="186"/>
    </location>
</feature>
<dbReference type="OrthoDB" id="9778480at2"/>
<proteinExistence type="inferred from homology"/>
<accession>A0A176YI88</accession>
<organism evidence="3 4">
    <name type="scientific">Bradyrhizobium centrolobii</name>
    <dbReference type="NCBI Taxonomy" id="1505087"/>
    <lineage>
        <taxon>Bacteria</taxon>
        <taxon>Pseudomonadati</taxon>
        <taxon>Pseudomonadota</taxon>
        <taxon>Alphaproteobacteria</taxon>
        <taxon>Hyphomicrobiales</taxon>
        <taxon>Nitrobacteraceae</taxon>
        <taxon>Bradyrhizobium</taxon>
    </lineage>
</organism>
<dbReference type="EMBL" id="LUUB01000079">
    <property type="protein sequence ID" value="OAF05539.1"/>
    <property type="molecule type" value="Genomic_DNA"/>
</dbReference>
<dbReference type="RefSeq" id="WP_063703693.1">
    <property type="nucleotide sequence ID" value="NZ_LUUB01000079.1"/>
</dbReference>
<comment type="caution">
    <text evidence="3">The sequence shown here is derived from an EMBL/GenBank/DDBJ whole genome shotgun (WGS) entry which is preliminary data.</text>
</comment>
<evidence type="ECO:0000256" key="1">
    <source>
        <dbReference type="ARBA" id="ARBA00009387"/>
    </source>
</evidence>
<protein>
    <submittedName>
        <fullName evidence="3">Transglycosylase</fullName>
    </submittedName>
</protein>
<sequence length="265" mass="29267">MPRKSKSLLPRLRSLRRSARWARKKFARAPRMVRIAGVATILLAVLAVTNIVYHVIRKPTELFFLVGNSLDKEPAETWRQYGPLFRSLSTDTITPELLAALAQVESSGNPVARTYWRWRLSLNPLAIYRPASSAVGLYQMLDAAYAEAARFCVRGNAVTDTGCGFTSLYIRAIPSHAIELTSVYLDRNVADVLARAGDVKASAQQKQDLAAFIHLCGAGPATAYARRKFQMIAGERCGDHLVAAYVAKVNAMKRQFLRLAADDGN</sequence>
<dbReference type="Proteomes" id="UP000076959">
    <property type="component" value="Unassembled WGS sequence"/>
</dbReference>
<reference evidence="3 4" key="1">
    <citation type="submission" date="2016-03" db="EMBL/GenBank/DDBJ databases">
        <title>Draft Genome Sequence of the Strain BR 10245 (Bradyrhizobium sp.) isolated from nodules of Centrolobium paraense.</title>
        <authorList>
            <person name="Simoes-Araujo J.L.Sr."/>
            <person name="Barauna A.C."/>
            <person name="Silva K."/>
            <person name="Zilli J.E."/>
        </authorList>
    </citation>
    <scope>NUCLEOTIDE SEQUENCE [LARGE SCALE GENOMIC DNA]</scope>
    <source>
        <strain evidence="3 4">BR 10245</strain>
    </source>
</reference>
<dbReference type="InterPro" id="IPR023346">
    <property type="entry name" value="Lysozyme-like_dom_sf"/>
</dbReference>
<dbReference type="Gene3D" id="1.10.530.10">
    <property type="match status" value="1"/>
</dbReference>
<keyword evidence="4" id="KW-1185">Reference proteome</keyword>
<comment type="similarity">
    <text evidence="1">Belongs to the virb1 family.</text>
</comment>
<dbReference type="SUPFAM" id="SSF53955">
    <property type="entry name" value="Lysozyme-like"/>
    <property type="match status" value="1"/>
</dbReference>
<gene>
    <name evidence="3" type="ORF">AYJ54_01135</name>
</gene>
<dbReference type="InterPro" id="IPR008258">
    <property type="entry name" value="Transglycosylase_SLT_dom_1"/>
</dbReference>
<evidence type="ECO:0000313" key="3">
    <source>
        <dbReference type="EMBL" id="OAF05539.1"/>
    </source>
</evidence>
<name>A0A176YI88_9BRAD</name>